<sequence>MKQSLHRLFGDGFRIFFLAAGVFGLLAAIYWQAWLGVHAFGGMVTEHSFAPPPHLWHAHEMIFGYAGAALGGFFLTAVPNWTGAKAARHGFIVLVAGLWLAGRVAIWMSGSLPPVLVAAVDLAFLPVLATKILTQLLNRPKPQNMMFLGLLTLVWLANATVHADWIGLGGPGAEVGLRAGLLGICAMIAVLGGRVTPAFTRNAMTRAGRETDLPASRKPVELIGIALAIGLPVLVLAEAPERLIAVLAVICGAAQLARLAGWRTGWTLGQPILWSLHLAFGMLGAGYLLLGLSLTGMGSEVAALHVLGIGTVGGMTVAVMSRAILGHSGRALVAPRPVALAFGLIGLAAVIRWVGSSAQIDLYFAAMLVAGALWIAAMALFVLSLLPAILGSSAAE</sequence>
<dbReference type="RefSeq" id="WP_012179842.1">
    <property type="nucleotide sequence ID" value="NC_009952.1"/>
</dbReference>
<feature type="transmembrane region" description="Helical" evidence="1">
    <location>
        <begin position="115"/>
        <end position="133"/>
    </location>
</feature>
<feature type="transmembrane region" description="Helical" evidence="1">
    <location>
        <begin position="145"/>
        <end position="163"/>
    </location>
</feature>
<dbReference type="HOGENOM" id="CLU_041785_2_0_5"/>
<reference evidence="3" key="1">
    <citation type="journal article" date="2010" name="ISME J.">
        <title>The complete genome sequence of the algal symbiont Dinoroseobacter shibae: a hitchhiker's guide to life in the sea.</title>
        <authorList>
            <person name="Wagner-Dobler I."/>
            <person name="Ballhausen B."/>
            <person name="Berger M."/>
            <person name="Brinkhoff T."/>
            <person name="Buchholz I."/>
            <person name="Bunk B."/>
            <person name="Cypionka H."/>
            <person name="Daniel R."/>
            <person name="Drepper T."/>
            <person name="Gerdts G."/>
            <person name="Hahnke S."/>
            <person name="Han C."/>
            <person name="Jahn D."/>
            <person name="Kalhoefer D."/>
            <person name="Kiss H."/>
            <person name="Klenk H.P."/>
            <person name="Kyrpides N."/>
            <person name="Liebl W."/>
            <person name="Liesegang H."/>
            <person name="Meincke L."/>
            <person name="Pati A."/>
            <person name="Petersen J."/>
            <person name="Piekarski T."/>
            <person name="Pommerenke C."/>
            <person name="Pradella S."/>
            <person name="Pukall R."/>
            <person name="Rabus R."/>
            <person name="Stackebrandt E."/>
            <person name="Thole S."/>
            <person name="Thompson L."/>
            <person name="Tielen P."/>
            <person name="Tomasch J."/>
            <person name="von Jan M."/>
            <person name="Wanphrut N."/>
            <person name="Wichels A."/>
            <person name="Zech H."/>
            <person name="Simon M."/>
        </authorList>
    </citation>
    <scope>NUCLEOTIDE SEQUENCE [LARGE SCALE GENOMIC DNA]</scope>
    <source>
        <strain evidence="3">DSM 16493 / NCIMB 14021 / DFL 12</strain>
    </source>
</reference>
<dbReference type="Proteomes" id="UP000006833">
    <property type="component" value="Chromosome"/>
</dbReference>
<organism evidence="2 3">
    <name type="scientific">Dinoroseobacter shibae (strain DSM 16493 / NCIMB 14021 / DFL 12)</name>
    <dbReference type="NCBI Taxonomy" id="398580"/>
    <lineage>
        <taxon>Bacteria</taxon>
        <taxon>Pseudomonadati</taxon>
        <taxon>Pseudomonadota</taxon>
        <taxon>Alphaproteobacteria</taxon>
        <taxon>Rhodobacterales</taxon>
        <taxon>Roseobacteraceae</taxon>
        <taxon>Dinoroseobacter</taxon>
    </lineage>
</organism>
<feature type="transmembrane region" description="Helical" evidence="1">
    <location>
        <begin position="362"/>
        <end position="390"/>
    </location>
</feature>
<keyword evidence="1" id="KW-0812">Transmembrane</keyword>
<feature type="transmembrane region" description="Helical" evidence="1">
    <location>
        <begin position="243"/>
        <end position="260"/>
    </location>
</feature>
<evidence type="ECO:0000313" key="2">
    <source>
        <dbReference type="EMBL" id="ABV94915.1"/>
    </source>
</evidence>
<evidence type="ECO:0000313" key="3">
    <source>
        <dbReference type="Proteomes" id="UP000006833"/>
    </source>
</evidence>
<dbReference type="AlphaFoldDB" id="A8LM06"/>
<keyword evidence="1" id="KW-1133">Transmembrane helix</keyword>
<gene>
    <name evidence="2" type="ordered locus">Dshi_3182</name>
</gene>
<accession>A8LM06</accession>
<name>A8LM06_DINSH</name>
<keyword evidence="1" id="KW-0472">Membrane</keyword>
<dbReference type="EMBL" id="CP000830">
    <property type="protein sequence ID" value="ABV94915.1"/>
    <property type="molecule type" value="Genomic_DNA"/>
</dbReference>
<feature type="transmembrane region" description="Helical" evidence="1">
    <location>
        <begin position="90"/>
        <end position="109"/>
    </location>
</feature>
<dbReference type="Pfam" id="PF05940">
    <property type="entry name" value="NnrS"/>
    <property type="match status" value="1"/>
</dbReference>
<feature type="transmembrane region" description="Helical" evidence="1">
    <location>
        <begin position="220"/>
        <end position="237"/>
    </location>
</feature>
<feature type="transmembrane region" description="Helical" evidence="1">
    <location>
        <begin position="175"/>
        <end position="199"/>
    </location>
</feature>
<dbReference type="OrthoDB" id="9770040at2"/>
<protein>
    <submittedName>
        <fullName evidence="2">NnrS family protein</fullName>
    </submittedName>
</protein>
<feature type="transmembrane region" description="Helical" evidence="1">
    <location>
        <begin position="12"/>
        <end position="34"/>
    </location>
</feature>
<feature type="transmembrane region" description="Helical" evidence="1">
    <location>
        <begin position="54"/>
        <end position="78"/>
    </location>
</feature>
<dbReference type="STRING" id="398580.Dshi_3182"/>
<feature type="transmembrane region" description="Helical" evidence="1">
    <location>
        <begin position="272"/>
        <end position="290"/>
    </location>
</feature>
<dbReference type="eggNOG" id="COG3213">
    <property type="taxonomic scope" value="Bacteria"/>
</dbReference>
<dbReference type="KEGG" id="dsh:Dshi_3182"/>
<keyword evidence="3" id="KW-1185">Reference proteome</keyword>
<feature type="transmembrane region" description="Helical" evidence="1">
    <location>
        <begin position="337"/>
        <end position="356"/>
    </location>
</feature>
<evidence type="ECO:0000256" key="1">
    <source>
        <dbReference type="SAM" id="Phobius"/>
    </source>
</evidence>
<proteinExistence type="predicted"/>
<feature type="transmembrane region" description="Helical" evidence="1">
    <location>
        <begin position="302"/>
        <end position="325"/>
    </location>
</feature>
<dbReference type="InterPro" id="IPR010266">
    <property type="entry name" value="NnrS"/>
</dbReference>